<reference evidence="7 8" key="1">
    <citation type="submission" date="2017-04" db="EMBL/GenBank/DDBJ databases">
        <title>Genome Sequence of the Model Brown-Rot Fungus Postia placenta SB12.</title>
        <authorList>
            <consortium name="DOE Joint Genome Institute"/>
            <person name="Gaskell J."/>
            <person name="Kersten P."/>
            <person name="Larrondo L.F."/>
            <person name="Canessa P."/>
            <person name="Martinez D."/>
            <person name="Hibbett D."/>
            <person name="Schmoll M."/>
            <person name="Kubicek C.P."/>
            <person name="Martinez A.T."/>
            <person name="Yadav J."/>
            <person name="Master E."/>
            <person name="Magnuson J.K."/>
            <person name="James T."/>
            <person name="Yaver D."/>
            <person name="Berka R."/>
            <person name="Labutti K."/>
            <person name="Lipzen A."/>
            <person name="Aerts A."/>
            <person name="Barry K."/>
            <person name="Henrissat B."/>
            <person name="Blanchette R."/>
            <person name="Grigoriev I."/>
            <person name="Cullen D."/>
        </authorList>
    </citation>
    <scope>NUCLEOTIDE SEQUENCE [LARGE SCALE GENOMIC DNA]</scope>
    <source>
        <strain evidence="7 8">MAD-698-R-SB12</strain>
    </source>
</reference>
<feature type="region of interest" description="Disordered" evidence="5">
    <location>
        <begin position="1"/>
        <end position="28"/>
    </location>
</feature>
<dbReference type="PANTHER" id="PTHR23235">
    <property type="entry name" value="KRUEPPEL-LIKE TRANSCRIPTION FACTOR"/>
    <property type="match status" value="1"/>
</dbReference>
<name>A0A1X6MVE0_9APHY</name>
<dbReference type="RefSeq" id="XP_024337115.1">
    <property type="nucleotide sequence ID" value="XM_024486066.1"/>
</dbReference>
<dbReference type="AlphaFoldDB" id="A0A1X6MVE0"/>
<dbReference type="EMBL" id="KZ110600">
    <property type="protein sequence ID" value="OSX60321.1"/>
    <property type="molecule type" value="Genomic_DNA"/>
</dbReference>
<keyword evidence="1" id="KW-0479">Metal-binding</keyword>
<evidence type="ECO:0000256" key="3">
    <source>
        <dbReference type="ARBA" id="ARBA00022833"/>
    </source>
</evidence>
<organism evidence="7 8">
    <name type="scientific">Postia placenta MAD-698-R-SB12</name>
    <dbReference type="NCBI Taxonomy" id="670580"/>
    <lineage>
        <taxon>Eukaryota</taxon>
        <taxon>Fungi</taxon>
        <taxon>Dikarya</taxon>
        <taxon>Basidiomycota</taxon>
        <taxon>Agaricomycotina</taxon>
        <taxon>Agaricomycetes</taxon>
        <taxon>Polyporales</taxon>
        <taxon>Adustoporiaceae</taxon>
        <taxon>Rhodonia</taxon>
    </lineage>
</organism>
<keyword evidence="3" id="KW-0862">Zinc</keyword>
<keyword evidence="8" id="KW-1185">Reference proteome</keyword>
<evidence type="ECO:0000313" key="7">
    <source>
        <dbReference type="EMBL" id="OSX60321.1"/>
    </source>
</evidence>
<dbReference type="GO" id="GO:0008270">
    <property type="term" value="F:zinc ion binding"/>
    <property type="evidence" value="ECO:0007669"/>
    <property type="project" value="UniProtKB-KW"/>
</dbReference>
<evidence type="ECO:0000259" key="6">
    <source>
        <dbReference type="PROSITE" id="PS50157"/>
    </source>
</evidence>
<gene>
    <name evidence="7" type="ORF">POSPLADRAFT_1147444</name>
</gene>
<keyword evidence="2 4" id="KW-0863">Zinc-finger</keyword>
<dbReference type="Gene3D" id="3.30.160.60">
    <property type="entry name" value="Classic Zinc Finger"/>
    <property type="match status" value="2"/>
</dbReference>
<dbReference type="PROSITE" id="PS50157">
    <property type="entry name" value="ZINC_FINGER_C2H2_2"/>
    <property type="match status" value="2"/>
</dbReference>
<dbReference type="PROSITE" id="PS00028">
    <property type="entry name" value="ZINC_FINGER_C2H2_1"/>
    <property type="match status" value="1"/>
</dbReference>
<dbReference type="Proteomes" id="UP000194127">
    <property type="component" value="Unassembled WGS sequence"/>
</dbReference>
<proteinExistence type="predicted"/>
<evidence type="ECO:0000256" key="1">
    <source>
        <dbReference type="ARBA" id="ARBA00022723"/>
    </source>
</evidence>
<dbReference type="OrthoDB" id="8117402at2759"/>
<dbReference type="SUPFAM" id="SSF57667">
    <property type="entry name" value="beta-beta-alpha zinc fingers"/>
    <property type="match status" value="1"/>
</dbReference>
<accession>A0A1X6MVE0</accession>
<evidence type="ECO:0000256" key="5">
    <source>
        <dbReference type="SAM" id="MobiDB-lite"/>
    </source>
</evidence>
<feature type="domain" description="C2H2-type" evidence="6">
    <location>
        <begin position="287"/>
        <end position="316"/>
    </location>
</feature>
<dbReference type="STRING" id="670580.A0A1X6MVE0"/>
<feature type="region of interest" description="Disordered" evidence="5">
    <location>
        <begin position="375"/>
        <end position="396"/>
    </location>
</feature>
<protein>
    <recommendedName>
        <fullName evidence="6">C2H2-type domain-containing protein</fullName>
    </recommendedName>
</protein>
<evidence type="ECO:0000256" key="4">
    <source>
        <dbReference type="PROSITE-ProRule" id="PRU00042"/>
    </source>
</evidence>
<dbReference type="GeneID" id="36331015"/>
<dbReference type="InterPro" id="IPR036236">
    <property type="entry name" value="Znf_C2H2_sf"/>
</dbReference>
<evidence type="ECO:0000256" key="2">
    <source>
        <dbReference type="ARBA" id="ARBA00022771"/>
    </source>
</evidence>
<sequence>MAHSPSASSVPSLSHGGSSECSLGDDSHTGSVKDNLQCLLDLYSPALGNKTPSGSDALVGIFADVNLRQLAIKYDPPELGVNPADIMGEDTCVKSETETDGSPHLCYPSFSPPERDMRIEDAKPDDAAFPDDAINVIVSVLSASKREQDLQEARLSAQSASCPPWPTIPYSGNASATPAIFSHLAAPMATQHWSFPSPARMAPPDRSSLAPIFSPQATPFVPLSQAVDRVIKPQSPILNAHMGVDLQLLRRRADDFRRTNPGIDIDKTWLQEYAGRLSERGELIEDYRCYVVGCTQRNKRKDHILVHIGSHVEHRPFQCNHCGMRFLRKNECKRHESSHGGRKPFQCSICAPVQDKSFVRQDLLKRHMRVAHGVQTESAADRRKRAKLAEDGEFWP</sequence>
<evidence type="ECO:0000313" key="8">
    <source>
        <dbReference type="Proteomes" id="UP000194127"/>
    </source>
</evidence>
<feature type="compositionally biased region" description="Low complexity" evidence="5">
    <location>
        <begin position="1"/>
        <end position="19"/>
    </location>
</feature>
<dbReference type="InterPro" id="IPR013087">
    <property type="entry name" value="Znf_C2H2_type"/>
</dbReference>
<feature type="domain" description="C2H2-type" evidence="6">
    <location>
        <begin position="317"/>
        <end position="344"/>
    </location>
</feature>
<dbReference type="SMART" id="SM00355">
    <property type="entry name" value="ZnF_C2H2"/>
    <property type="match status" value="3"/>
</dbReference>